<feature type="transmembrane region" description="Helical" evidence="1">
    <location>
        <begin position="191"/>
        <end position="214"/>
    </location>
</feature>
<keyword evidence="1" id="KW-0812">Transmembrane</keyword>
<feature type="transmembrane region" description="Helical" evidence="1">
    <location>
        <begin position="34"/>
        <end position="55"/>
    </location>
</feature>
<organism evidence="3">
    <name type="scientific">uncultured Thiotrichaceae bacterium</name>
    <dbReference type="NCBI Taxonomy" id="298394"/>
    <lineage>
        <taxon>Bacteria</taxon>
        <taxon>Pseudomonadati</taxon>
        <taxon>Pseudomonadota</taxon>
        <taxon>Gammaproteobacteria</taxon>
        <taxon>Thiotrichales</taxon>
        <taxon>Thiotrichaceae</taxon>
        <taxon>environmental samples</taxon>
    </lineage>
</organism>
<feature type="transmembrane region" description="Helical" evidence="1">
    <location>
        <begin position="61"/>
        <end position="80"/>
    </location>
</feature>
<protein>
    <submittedName>
        <fullName evidence="3">Probable hydrocarbon oxygenase MocD</fullName>
    </submittedName>
</protein>
<dbReference type="InterPro" id="IPR005804">
    <property type="entry name" value="FA_desaturase_dom"/>
</dbReference>
<dbReference type="PANTHER" id="PTHR12879">
    <property type="entry name" value="SPHINGOLIPID DELTA 4 DESATURASE/C-4 HYDROXYLASE PROTEIN DES2"/>
    <property type="match status" value="1"/>
</dbReference>
<reference evidence="3" key="1">
    <citation type="submission" date="2020-01" db="EMBL/GenBank/DDBJ databases">
        <authorList>
            <person name="Meier V. D."/>
            <person name="Meier V D."/>
        </authorList>
    </citation>
    <scope>NUCLEOTIDE SEQUENCE</scope>
    <source>
        <strain evidence="3">HLG_WM_MAG_08</strain>
    </source>
</reference>
<evidence type="ECO:0000256" key="1">
    <source>
        <dbReference type="SAM" id="Phobius"/>
    </source>
</evidence>
<dbReference type="Pfam" id="PF00487">
    <property type="entry name" value="FA_desaturase"/>
    <property type="match status" value="1"/>
</dbReference>
<evidence type="ECO:0000313" key="3">
    <source>
        <dbReference type="EMBL" id="CAA6815224.1"/>
    </source>
</evidence>
<dbReference type="EMBL" id="CACVAV010000246">
    <property type="protein sequence ID" value="CAA6815224.1"/>
    <property type="molecule type" value="Genomic_DNA"/>
</dbReference>
<accession>A0A6S6T8C5</accession>
<dbReference type="GO" id="GO:0046513">
    <property type="term" value="P:ceramide biosynthetic process"/>
    <property type="evidence" value="ECO:0007669"/>
    <property type="project" value="TreeGrafter"/>
</dbReference>
<proteinExistence type="predicted"/>
<dbReference type="AlphaFoldDB" id="A0A6S6T8C5"/>
<dbReference type="GO" id="GO:0042284">
    <property type="term" value="F:sphingolipid delta-4 desaturase activity"/>
    <property type="evidence" value="ECO:0007669"/>
    <property type="project" value="TreeGrafter"/>
</dbReference>
<keyword evidence="1" id="KW-0472">Membrane</keyword>
<feature type="domain" description="Fatty acid desaturase" evidence="2">
    <location>
        <begin position="60"/>
        <end position="269"/>
    </location>
</feature>
<keyword evidence="1" id="KW-1133">Transmembrane helix</keyword>
<feature type="non-terminal residue" evidence="3">
    <location>
        <position position="272"/>
    </location>
</feature>
<dbReference type="GO" id="GO:0016020">
    <property type="term" value="C:membrane"/>
    <property type="evidence" value="ECO:0007669"/>
    <property type="project" value="GOC"/>
</dbReference>
<sequence length="272" mass="32136">MSGQIITPITQALSEGIITRPQLRELMQRSDTPALYRLLLWVLLLTLSSSLIWFFQDHILVWPAMFIQGVLLVHLFALQHECIHYTVFRTRWLNEITGIICGWVILLPNRHFRYEHCDHHTFTHQPGKDPELIPLPKSLAGYFLYLSALPYWRYRIDNISRHSVGRLSAEEKRFVPKTEYNRIYLDARIMVTAYLMIILLSVWLGIWQTLYFWLIPLTLGEPVMRYIRLTEHVGRPHTADIKQNTRTTLVNKPLQFLCWNMNYHAAHHYASS</sequence>
<evidence type="ECO:0000259" key="2">
    <source>
        <dbReference type="Pfam" id="PF00487"/>
    </source>
</evidence>
<name>A0A6S6T8C5_9GAMM</name>
<dbReference type="PANTHER" id="PTHR12879:SF8">
    <property type="entry name" value="SPHINGOLIPID DELTA(4)-DESATURASE DES1"/>
    <property type="match status" value="1"/>
</dbReference>
<gene>
    <name evidence="3" type="ORF">HELGO_WM44762</name>
</gene>